<dbReference type="EMBL" id="MJIH01000008">
    <property type="protein sequence ID" value="OLR61688.1"/>
    <property type="molecule type" value="Genomic_DNA"/>
</dbReference>
<dbReference type="NCBIfam" id="TIGR01446">
    <property type="entry name" value="DnaD_dom"/>
    <property type="match status" value="1"/>
</dbReference>
<dbReference type="InterPro" id="IPR034829">
    <property type="entry name" value="DnaD-like_sf"/>
</dbReference>
<evidence type="ECO:0000256" key="1">
    <source>
        <dbReference type="ARBA" id="ARBA00093462"/>
    </source>
</evidence>
<dbReference type="InterPro" id="IPR006343">
    <property type="entry name" value="DnaB/C_C"/>
</dbReference>
<dbReference type="SUPFAM" id="SSF158499">
    <property type="entry name" value="DnaD domain-like"/>
    <property type="match status" value="1"/>
</dbReference>
<organism evidence="3 4">
    <name type="scientific">Peptoniphilus porci</name>
    <dbReference type="NCBI Taxonomy" id="2652280"/>
    <lineage>
        <taxon>Bacteria</taxon>
        <taxon>Bacillati</taxon>
        <taxon>Bacillota</taxon>
        <taxon>Tissierellia</taxon>
        <taxon>Tissierellales</taxon>
        <taxon>Peptoniphilaceae</taxon>
        <taxon>Peptoniphilus</taxon>
    </lineage>
</organism>
<proteinExistence type="inferred from homology"/>
<evidence type="ECO:0000259" key="2">
    <source>
        <dbReference type="Pfam" id="PF07261"/>
    </source>
</evidence>
<comment type="similarity">
    <text evidence="1">Belongs to the DnaB/DnaD family.</text>
</comment>
<gene>
    <name evidence="3" type="ORF">BIV18_10065</name>
</gene>
<comment type="caution">
    <text evidence="3">The sequence shown here is derived from an EMBL/GenBank/DDBJ whole genome shotgun (WGS) entry which is preliminary data.</text>
</comment>
<keyword evidence="4" id="KW-1185">Reference proteome</keyword>
<dbReference type="AlphaFoldDB" id="A0A1U7LXA1"/>
<dbReference type="Proteomes" id="UP000187166">
    <property type="component" value="Unassembled WGS sequence"/>
</dbReference>
<accession>A0A1U7LXA1</accession>
<evidence type="ECO:0000313" key="3">
    <source>
        <dbReference type="EMBL" id="OLR61688.1"/>
    </source>
</evidence>
<dbReference type="Pfam" id="PF07261">
    <property type="entry name" value="DnaB_2"/>
    <property type="match status" value="1"/>
</dbReference>
<sequence length="177" mass="21199">MDIEKLFLLIDLKDDKEKEIVKKVIKTNNIDPSLVYFIHKHLQFKNQDLPIYFLDEIIKRLKDKKVTNEQEALIYFARKEEEERKNLGLNEIIERYNTISNIPLSPNERKRISGFQFKYNMDYNLINYALDIAIANDKLGVNYIEGILKKWDKLKIYTMFDLLDWVARGKGWGIEMY</sequence>
<evidence type="ECO:0000313" key="4">
    <source>
        <dbReference type="Proteomes" id="UP000187166"/>
    </source>
</evidence>
<reference evidence="3 4" key="1">
    <citation type="journal article" date="2016" name="Appl. Environ. Microbiol.">
        <title>Function and Phylogeny of Bacterial Butyryl Coenzyme A:Acetate Transferases and Their Diversity in the Proximal Colon of Swine.</title>
        <authorList>
            <person name="Trachsel J."/>
            <person name="Bayles D.O."/>
            <person name="Looft T."/>
            <person name="Levine U.Y."/>
            <person name="Allen H.K."/>
        </authorList>
    </citation>
    <scope>NUCLEOTIDE SEQUENCE [LARGE SCALE GENOMIC DNA]</scope>
    <source>
        <strain evidence="3 4">35-6-1</strain>
    </source>
</reference>
<dbReference type="Gene3D" id="1.10.10.630">
    <property type="entry name" value="DnaD domain-like"/>
    <property type="match status" value="1"/>
</dbReference>
<feature type="domain" description="DnaB/C C-terminal" evidence="2">
    <location>
        <begin position="100"/>
        <end position="159"/>
    </location>
</feature>
<protein>
    <recommendedName>
        <fullName evidence="2">DnaB/C C-terminal domain-containing protein</fullName>
    </recommendedName>
</protein>
<name>A0A1U7LXA1_9FIRM</name>